<evidence type="ECO:0000313" key="3">
    <source>
        <dbReference type="Proteomes" id="UP001218218"/>
    </source>
</evidence>
<evidence type="ECO:0000256" key="1">
    <source>
        <dbReference type="SAM" id="MobiDB-lite"/>
    </source>
</evidence>
<gene>
    <name evidence="2" type="ORF">DFH08DRAFT_950309</name>
</gene>
<proteinExistence type="predicted"/>
<organism evidence="2 3">
    <name type="scientific">Mycena albidolilacea</name>
    <dbReference type="NCBI Taxonomy" id="1033008"/>
    <lineage>
        <taxon>Eukaryota</taxon>
        <taxon>Fungi</taxon>
        <taxon>Dikarya</taxon>
        <taxon>Basidiomycota</taxon>
        <taxon>Agaricomycotina</taxon>
        <taxon>Agaricomycetes</taxon>
        <taxon>Agaricomycetidae</taxon>
        <taxon>Agaricales</taxon>
        <taxon>Marasmiineae</taxon>
        <taxon>Mycenaceae</taxon>
        <taxon>Mycena</taxon>
    </lineage>
</organism>
<accession>A0AAD7F1Z5</accession>
<reference evidence="2" key="1">
    <citation type="submission" date="2023-03" db="EMBL/GenBank/DDBJ databases">
        <title>Massive genome expansion in bonnet fungi (Mycena s.s.) driven by repeated elements and novel gene families across ecological guilds.</title>
        <authorList>
            <consortium name="Lawrence Berkeley National Laboratory"/>
            <person name="Harder C.B."/>
            <person name="Miyauchi S."/>
            <person name="Viragh M."/>
            <person name="Kuo A."/>
            <person name="Thoen E."/>
            <person name="Andreopoulos B."/>
            <person name="Lu D."/>
            <person name="Skrede I."/>
            <person name="Drula E."/>
            <person name="Henrissat B."/>
            <person name="Morin E."/>
            <person name="Kohler A."/>
            <person name="Barry K."/>
            <person name="LaButti K."/>
            <person name="Morin E."/>
            <person name="Salamov A."/>
            <person name="Lipzen A."/>
            <person name="Mereny Z."/>
            <person name="Hegedus B."/>
            <person name="Baldrian P."/>
            <person name="Stursova M."/>
            <person name="Weitz H."/>
            <person name="Taylor A."/>
            <person name="Grigoriev I.V."/>
            <person name="Nagy L.G."/>
            <person name="Martin F."/>
            <person name="Kauserud H."/>
        </authorList>
    </citation>
    <scope>NUCLEOTIDE SEQUENCE</scope>
    <source>
        <strain evidence="2">CBHHK002</strain>
    </source>
</reference>
<keyword evidence="3" id="KW-1185">Reference proteome</keyword>
<sequence length="335" mass="36880">MSKSQFSSPFHQNELVRTKNYLAGSLFESSFIFKTSKGANILTEIPEGVVDPDGPAPPDGVAVVIGTVIDTDLRVTTLGNWSKYMENTYNKPITSAKHTFLIIEPENDPTFAGDFTKAVTVLKRLQTKIAKTNKHLWLVQQNNGEDMICFAFHVFEPKTENSAPSIDMIDLPVPTECRDTVKELAESHVVRDFVVWDVDGTRLAPEAIESKLPGALVECYFGIEHRSFGGTDSFSGIINQVIILRPAQLKPPSPFKPSAAASKPFRAPILSAEQIHAQEQRAVGYFTTPISSPGPSNVFQTPTKRRASKEPDGSAQKRNNTRQGKNKDDESSDST</sequence>
<protein>
    <submittedName>
        <fullName evidence="2">Uncharacterized protein</fullName>
    </submittedName>
</protein>
<feature type="compositionally biased region" description="Polar residues" evidence="1">
    <location>
        <begin position="288"/>
        <end position="302"/>
    </location>
</feature>
<dbReference type="Proteomes" id="UP001218218">
    <property type="component" value="Unassembled WGS sequence"/>
</dbReference>
<feature type="region of interest" description="Disordered" evidence="1">
    <location>
        <begin position="283"/>
        <end position="335"/>
    </location>
</feature>
<comment type="caution">
    <text evidence="2">The sequence shown here is derived from an EMBL/GenBank/DDBJ whole genome shotgun (WGS) entry which is preliminary data.</text>
</comment>
<evidence type="ECO:0000313" key="2">
    <source>
        <dbReference type="EMBL" id="KAJ7364746.1"/>
    </source>
</evidence>
<dbReference type="EMBL" id="JARIHO010000003">
    <property type="protein sequence ID" value="KAJ7364746.1"/>
    <property type="molecule type" value="Genomic_DNA"/>
</dbReference>
<name>A0AAD7F1Z5_9AGAR</name>
<dbReference type="AlphaFoldDB" id="A0AAD7F1Z5"/>